<dbReference type="CDD" id="cd00063">
    <property type="entry name" value="FN3"/>
    <property type="match status" value="1"/>
</dbReference>
<dbReference type="InterPro" id="IPR003961">
    <property type="entry name" value="FN3_dom"/>
</dbReference>
<keyword evidence="1" id="KW-0732">Signal</keyword>
<dbReference type="AlphaFoldDB" id="A0A415DTZ9"/>
<evidence type="ECO:0000256" key="1">
    <source>
        <dbReference type="SAM" id="SignalP"/>
    </source>
</evidence>
<dbReference type="InterPro" id="IPR013783">
    <property type="entry name" value="Ig-like_fold"/>
</dbReference>
<comment type="caution">
    <text evidence="2">The sequence shown here is derived from an EMBL/GenBank/DDBJ whole genome shotgun (WGS) entry which is preliminary data.</text>
</comment>
<feature type="signal peptide" evidence="1">
    <location>
        <begin position="1"/>
        <end position="24"/>
    </location>
</feature>
<evidence type="ECO:0000313" key="2">
    <source>
        <dbReference type="EMBL" id="RHJ83422.1"/>
    </source>
</evidence>
<organism evidence="2 3">
    <name type="scientific">Emergencia timonensis</name>
    <dbReference type="NCBI Taxonomy" id="1776384"/>
    <lineage>
        <taxon>Bacteria</taxon>
        <taxon>Bacillati</taxon>
        <taxon>Bacillota</taxon>
        <taxon>Clostridia</taxon>
        <taxon>Peptostreptococcales</taxon>
        <taxon>Anaerovoracaceae</taxon>
        <taxon>Emergencia</taxon>
    </lineage>
</organism>
<dbReference type="OrthoDB" id="2051435at2"/>
<keyword evidence="3" id="KW-1185">Reference proteome</keyword>
<proteinExistence type="predicted"/>
<gene>
    <name evidence="2" type="ORF">DW099_19080</name>
</gene>
<name>A0A415DTZ9_9FIRM</name>
<reference evidence="2 3" key="1">
    <citation type="submission" date="2018-08" db="EMBL/GenBank/DDBJ databases">
        <title>A genome reference for cultivated species of the human gut microbiota.</title>
        <authorList>
            <person name="Zou Y."/>
            <person name="Xue W."/>
            <person name="Luo G."/>
        </authorList>
    </citation>
    <scope>NUCLEOTIDE SEQUENCE [LARGE SCALE GENOMIC DNA]</scope>
    <source>
        <strain evidence="2 3">AM07-24</strain>
    </source>
</reference>
<dbReference type="Proteomes" id="UP000284841">
    <property type="component" value="Unassembled WGS sequence"/>
</dbReference>
<dbReference type="Gene3D" id="2.60.40.10">
    <property type="entry name" value="Immunoglobulins"/>
    <property type="match status" value="1"/>
</dbReference>
<dbReference type="EMBL" id="QRMS01000009">
    <property type="protein sequence ID" value="RHJ83422.1"/>
    <property type="molecule type" value="Genomic_DNA"/>
</dbReference>
<evidence type="ECO:0000313" key="3">
    <source>
        <dbReference type="Proteomes" id="UP000284841"/>
    </source>
</evidence>
<feature type="chain" id="PRO_5019089508" evidence="1">
    <location>
        <begin position="25"/>
        <end position="866"/>
    </location>
</feature>
<protein>
    <submittedName>
        <fullName evidence="2">Fibronectin type III domain-containing protein</fullName>
    </submittedName>
</protein>
<dbReference type="STRING" id="1776384.GCA_900086585_01539"/>
<sequence length="866" mass="91413">MKKFLTVLLALSVVFTYTVGTAFADTPDEVSAEKAKMKTAVTDYASRISYDASGKLGSAPELNPADKNLTKTAIDAVINKVISKYEGEIIKADNAGTDLAAAWADIDTDAKLAGVIFTDNATDLYTKVIADEVAALNAKLATYTVSDYPEVDQSALESAISTAKSAIETATSAAADKVALGNLASARDAFDTTVKDFKTKAAFKADLDSVKSKAKSNIASAASAFKTYAVSEYNKVIDNNASAPTAVAEAKARLNALDATIATLTEMYGAQIDAVEYDSEKAYTGVSTANKDAVDAVSTKAATTFATSALAGYEDAADALGGTTMLLEYAKATAEQKKLEYDTSTGLAKYNTASVDKALADATADIYAGTADTFVKVDAFFTAPKLQTAVAEKAALETAKTTAITAITTMGYALTEWSGDNADRAKAVQDEYTAKIKAAATAAEVTKAETAAKAALDKIVKTANVAALETLTKTQMATLGYTGAAGAVGTKAAPEGLLMQHAVSLAAKNPTAYSDTLLQNTATAAVDFLVDKVVNNIDATKKTDGSAIQTILKANYAEALAIMSGLKTDAELKTVETEVINAINALPTVVSLEDKDKYVAAQKALEAFVNTPGADIANISNSGLLEAYMTKLITLEKAAVEAKISALPKLVTVSDKEAIEAADAALKAYDDTYGKYNTAPYDYGYLAASNAPKLETAKAGLENAMLVDAAKKIAELPINITAADKAAVEAARAAYDALTDAQKEAFSESLLKKLVAAEAAFGDSEIKAVESLKIKASSKLYKGKKIRVNWRVADGDASTIDGYRVYKSTKMNSGYKFMGKTKKLYMDNKKDLKKGKRYFYKVRAYKVVDGKTYYSDYSNLANRYYK</sequence>
<dbReference type="RefSeq" id="WP_118336691.1">
    <property type="nucleotide sequence ID" value="NZ_AP025567.1"/>
</dbReference>
<accession>A0A415DTZ9</accession>